<dbReference type="Proteomes" id="UP000076096">
    <property type="component" value="Chromosome"/>
</dbReference>
<evidence type="ECO:0000313" key="2">
    <source>
        <dbReference type="EMBL" id="AMW08188.1"/>
    </source>
</evidence>
<proteinExistence type="predicted"/>
<sequence>MPVRTIMGSAGELGKQHRWSKVRGKAPQKRPVLLLRRPRRPESGGVPVPFDHPSRPMRWIFSQQLVISA</sequence>
<organism evidence="2 3">
    <name type="scientific">Streptomyces qaidamensis</name>
    <dbReference type="NCBI Taxonomy" id="1783515"/>
    <lineage>
        <taxon>Bacteria</taxon>
        <taxon>Bacillati</taxon>
        <taxon>Actinomycetota</taxon>
        <taxon>Actinomycetes</taxon>
        <taxon>Kitasatosporales</taxon>
        <taxon>Streptomycetaceae</taxon>
        <taxon>Streptomyces</taxon>
        <taxon>Streptomyces aurantiacus group</taxon>
    </lineage>
</organism>
<dbReference type="KEGG" id="stsi:A4E84_00730"/>
<dbReference type="AlphaFoldDB" id="A0A143BSG0"/>
<keyword evidence="3" id="KW-1185">Reference proteome</keyword>
<dbReference type="EMBL" id="CP015098">
    <property type="protein sequence ID" value="AMW08188.1"/>
    <property type="molecule type" value="Genomic_DNA"/>
</dbReference>
<accession>A0A143BSG0</accession>
<evidence type="ECO:0000256" key="1">
    <source>
        <dbReference type="SAM" id="MobiDB-lite"/>
    </source>
</evidence>
<evidence type="ECO:0000313" key="3">
    <source>
        <dbReference type="Proteomes" id="UP000076096"/>
    </source>
</evidence>
<feature type="region of interest" description="Disordered" evidence="1">
    <location>
        <begin position="1"/>
        <end position="28"/>
    </location>
</feature>
<dbReference type="RefSeq" id="WP_062924662.1">
    <property type="nucleotide sequence ID" value="NZ_CP015098.1"/>
</dbReference>
<gene>
    <name evidence="2" type="ORF">A4E84_00730</name>
</gene>
<protein>
    <submittedName>
        <fullName evidence="2">Uncharacterized protein</fullName>
    </submittedName>
</protein>
<feature type="compositionally biased region" description="Basic residues" evidence="1">
    <location>
        <begin position="16"/>
        <end position="28"/>
    </location>
</feature>
<reference evidence="3" key="1">
    <citation type="submission" date="2016-04" db="EMBL/GenBank/DDBJ databases">
        <authorList>
            <person name="Zhang B."/>
        </authorList>
    </citation>
    <scope>NUCLEOTIDE SEQUENCE [LARGE SCALE GENOMIC DNA]</scope>
    <source>
        <strain evidence="3">S10</strain>
    </source>
</reference>
<name>A0A143BSG0_9ACTN</name>